<dbReference type="Proteomes" id="UP001252243">
    <property type="component" value="Unassembled WGS sequence"/>
</dbReference>
<reference evidence="9 10" key="1">
    <citation type="submission" date="2023-07" db="EMBL/GenBank/DDBJ databases">
        <title>Sorghum-associated microbial communities from plants grown in Nebraska, USA.</title>
        <authorList>
            <person name="Schachtman D."/>
        </authorList>
    </citation>
    <scope>NUCLEOTIDE SEQUENCE [LARGE SCALE GENOMIC DNA]</scope>
    <source>
        <strain evidence="9 10">BE167</strain>
    </source>
</reference>
<dbReference type="PRINTS" id="PR00783">
    <property type="entry name" value="MINTRINSICP"/>
</dbReference>
<feature type="compositionally biased region" description="Gly residues" evidence="7">
    <location>
        <begin position="285"/>
        <end position="296"/>
    </location>
</feature>
<accession>A0ABU1UCK7</accession>
<dbReference type="PANTHER" id="PTHR19139">
    <property type="entry name" value="AQUAPORIN TRANSPORTER"/>
    <property type="match status" value="1"/>
</dbReference>
<dbReference type="InterPro" id="IPR034294">
    <property type="entry name" value="Aquaporin_transptr"/>
</dbReference>
<keyword evidence="4 8" id="KW-1133">Transmembrane helix</keyword>
<dbReference type="InterPro" id="IPR000425">
    <property type="entry name" value="MIP"/>
</dbReference>
<organism evidence="9 10">
    <name type="scientific">Arthrobacter ginsengisoli</name>
    <dbReference type="NCBI Taxonomy" id="1356565"/>
    <lineage>
        <taxon>Bacteria</taxon>
        <taxon>Bacillati</taxon>
        <taxon>Actinomycetota</taxon>
        <taxon>Actinomycetes</taxon>
        <taxon>Micrococcales</taxon>
        <taxon>Micrococcaceae</taxon>
        <taxon>Arthrobacter</taxon>
    </lineage>
</organism>
<evidence type="ECO:0000313" key="9">
    <source>
        <dbReference type="EMBL" id="MDR7082934.1"/>
    </source>
</evidence>
<feature type="compositionally biased region" description="Basic and acidic residues" evidence="7">
    <location>
        <begin position="327"/>
        <end position="345"/>
    </location>
</feature>
<feature type="compositionally biased region" description="Acidic residues" evidence="7">
    <location>
        <begin position="264"/>
        <end position="284"/>
    </location>
</feature>
<keyword evidence="3 6" id="KW-0812">Transmembrane</keyword>
<feature type="region of interest" description="Disordered" evidence="7">
    <location>
        <begin position="254"/>
        <end position="345"/>
    </location>
</feature>
<dbReference type="Pfam" id="PF00230">
    <property type="entry name" value="MIP"/>
    <property type="match status" value="1"/>
</dbReference>
<evidence type="ECO:0000256" key="2">
    <source>
        <dbReference type="ARBA" id="ARBA00006175"/>
    </source>
</evidence>
<gene>
    <name evidence="9" type="ORF">J2X01_002224</name>
</gene>
<dbReference type="EMBL" id="JAVDVQ010000008">
    <property type="protein sequence ID" value="MDR7082934.1"/>
    <property type="molecule type" value="Genomic_DNA"/>
</dbReference>
<evidence type="ECO:0000256" key="6">
    <source>
        <dbReference type="RuleBase" id="RU000477"/>
    </source>
</evidence>
<evidence type="ECO:0000256" key="4">
    <source>
        <dbReference type="ARBA" id="ARBA00022989"/>
    </source>
</evidence>
<dbReference type="RefSeq" id="WP_310056822.1">
    <property type="nucleotide sequence ID" value="NZ_JAVDVQ010000008.1"/>
</dbReference>
<feature type="transmembrane region" description="Helical" evidence="8">
    <location>
        <begin position="101"/>
        <end position="123"/>
    </location>
</feature>
<evidence type="ECO:0000313" key="10">
    <source>
        <dbReference type="Proteomes" id="UP001252243"/>
    </source>
</evidence>
<dbReference type="InterPro" id="IPR023271">
    <property type="entry name" value="Aquaporin-like"/>
</dbReference>
<feature type="compositionally biased region" description="Low complexity" evidence="7">
    <location>
        <begin position="297"/>
        <end position="307"/>
    </location>
</feature>
<proteinExistence type="inferred from homology"/>
<feature type="transmembrane region" description="Helical" evidence="8">
    <location>
        <begin position="33"/>
        <end position="51"/>
    </location>
</feature>
<evidence type="ECO:0000256" key="7">
    <source>
        <dbReference type="SAM" id="MobiDB-lite"/>
    </source>
</evidence>
<sequence length="345" mass="34131">MITPASAPEPAAPAAAPDDPLWHGLPGRLSAEALGTFFVVVAGLGVPLFTIPQSNPLSAALAAGLALTAAMLAFGYVSGGHFNPVVTAGNAIAGRIRPGDAAAYVAAQLLGALLGAVTLFGILRTVPNIADTRAAFDTVSAGFGENSIIQVPLAGVLLIEVLGAALLVAVYLASTSARNPSRLAAPFAVGLTMAVLLQFGQAAGNTAFNPARATASALFSSPDVLGQLWLFWVAPLVGAALAGFVFRGFAQPTKTAGAVPDTAPVDEVDGEADGGEADDGEADGGADGGSDSGADGGATVPAGTAGARVSPERTSKTGPATAEAGSDEARAFFDGERGKRGERGK</sequence>
<feature type="transmembrane region" description="Helical" evidence="8">
    <location>
        <begin position="57"/>
        <end position="80"/>
    </location>
</feature>
<evidence type="ECO:0000256" key="8">
    <source>
        <dbReference type="SAM" id="Phobius"/>
    </source>
</evidence>
<keyword evidence="10" id="KW-1185">Reference proteome</keyword>
<feature type="transmembrane region" description="Helical" evidence="8">
    <location>
        <begin position="184"/>
        <end position="204"/>
    </location>
</feature>
<evidence type="ECO:0000256" key="3">
    <source>
        <dbReference type="ARBA" id="ARBA00022692"/>
    </source>
</evidence>
<dbReference type="SUPFAM" id="SSF81338">
    <property type="entry name" value="Aquaporin-like"/>
    <property type="match status" value="1"/>
</dbReference>
<dbReference type="Gene3D" id="1.20.1080.10">
    <property type="entry name" value="Glycerol uptake facilitator protein"/>
    <property type="match status" value="1"/>
</dbReference>
<comment type="caution">
    <text evidence="9">The sequence shown here is derived from an EMBL/GenBank/DDBJ whole genome shotgun (WGS) entry which is preliminary data.</text>
</comment>
<protein>
    <submittedName>
        <fullName evidence="9">Aquaporin Z</fullName>
    </submittedName>
</protein>
<feature type="transmembrane region" description="Helical" evidence="8">
    <location>
        <begin position="224"/>
        <end position="246"/>
    </location>
</feature>
<name>A0ABU1UCK7_9MICC</name>
<evidence type="ECO:0000256" key="1">
    <source>
        <dbReference type="ARBA" id="ARBA00004141"/>
    </source>
</evidence>
<evidence type="ECO:0000256" key="5">
    <source>
        <dbReference type="ARBA" id="ARBA00023136"/>
    </source>
</evidence>
<comment type="similarity">
    <text evidence="2 6">Belongs to the MIP/aquaporin (TC 1.A.8) family.</text>
</comment>
<keyword evidence="6" id="KW-0813">Transport</keyword>
<dbReference type="PANTHER" id="PTHR19139:SF199">
    <property type="entry name" value="MIP17260P"/>
    <property type="match status" value="1"/>
</dbReference>
<comment type="subcellular location">
    <subcellularLocation>
        <location evidence="1">Membrane</location>
        <topology evidence="1">Multi-pass membrane protein</topology>
    </subcellularLocation>
</comment>
<feature type="transmembrane region" description="Helical" evidence="8">
    <location>
        <begin position="148"/>
        <end position="172"/>
    </location>
</feature>
<keyword evidence="5 8" id="KW-0472">Membrane</keyword>